<dbReference type="SMART" id="SM00448">
    <property type="entry name" value="REC"/>
    <property type="match status" value="1"/>
</dbReference>
<dbReference type="Pfam" id="PF13487">
    <property type="entry name" value="HD_5"/>
    <property type="match status" value="1"/>
</dbReference>
<feature type="domain" description="Response regulatory" evidence="2">
    <location>
        <begin position="2"/>
        <end position="119"/>
    </location>
</feature>
<dbReference type="Gene3D" id="3.40.50.2300">
    <property type="match status" value="1"/>
</dbReference>
<sequence>MNILLIDDDQANLALLTHLLRAIPGAVPIESSAPCEALEWCRENEPDLILIDYMMPKMDGLQFLEAFRALPDRASVPVIMITADTQSDVRHRALQMSANDFLTKPVDKTELRARVTNLLALRKAQKQLASRAAWLAEEVRKATREIVAREREAIHRLSRAAEYRDPETGAHLLRLSHYAALLAANLGLDHVQQELIRDAAPMHDIGKVGIPDAILLKPGKLDADEMEIMRKHPQIGADILKNSTCTLMQIAATISLSHHEKYDGSGYPQGLSGEDIPLYGRIIAVADVFDALTSARPYKPAWEIDKAVALIRDGSGTHFDPKCVDAFFKDWAAVMHIYSQYRDENAA</sequence>
<reference evidence="5" key="1">
    <citation type="journal article" date="2019" name="Int. J. Syst. Evol. Microbiol.">
        <title>The Global Catalogue of Microorganisms (GCM) 10K type strain sequencing project: providing services to taxonomists for standard genome sequencing and annotation.</title>
        <authorList>
            <consortium name="The Broad Institute Genomics Platform"/>
            <consortium name="The Broad Institute Genome Sequencing Center for Infectious Disease"/>
            <person name="Wu L."/>
            <person name="Ma J."/>
        </authorList>
    </citation>
    <scope>NUCLEOTIDE SEQUENCE [LARGE SCALE GENOMIC DNA]</scope>
    <source>
        <strain evidence="5">CCUG 36956</strain>
    </source>
</reference>
<dbReference type="PROSITE" id="PS50110">
    <property type="entry name" value="RESPONSE_REGULATORY"/>
    <property type="match status" value="1"/>
</dbReference>
<keyword evidence="5" id="KW-1185">Reference proteome</keyword>
<dbReference type="SMART" id="SM00471">
    <property type="entry name" value="HDc"/>
    <property type="match status" value="1"/>
</dbReference>
<dbReference type="InterPro" id="IPR003607">
    <property type="entry name" value="HD/PDEase_dom"/>
</dbReference>
<dbReference type="RefSeq" id="WP_382234857.1">
    <property type="nucleotide sequence ID" value="NZ_JBHTCC010000002.1"/>
</dbReference>
<dbReference type="InterPro" id="IPR037522">
    <property type="entry name" value="HD_GYP_dom"/>
</dbReference>
<dbReference type="Gene3D" id="1.10.3210.10">
    <property type="entry name" value="Hypothetical protein af1432"/>
    <property type="match status" value="1"/>
</dbReference>
<dbReference type="PANTHER" id="PTHR45228">
    <property type="entry name" value="CYCLIC DI-GMP PHOSPHODIESTERASE TM_0186-RELATED"/>
    <property type="match status" value="1"/>
</dbReference>
<keyword evidence="1" id="KW-0597">Phosphoprotein</keyword>
<dbReference type="InterPro" id="IPR001789">
    <property type="entry name" value="Sig_transdc_resp-reg_receiver"/>
</dbReference>
<evidence type="ECO:0000256" key="1">
    <source>
        <dbReference type="PROSITE-ProRule" id="PRU00169"/>
    </source>
</evidence>
<dbReference type="InterPro" id="IPR052020">
    <property type="entry name" value="Cyclic_di-GMP/3'3'-cGAMP_PDE"/>
</dbReference>
<proteinExistence type="predicted"/>
<evidence type="ECO:0000259" key="2">
    <source>
        <dbReference type="PROSITE" id="PS50110"/>
    </source>
</evidence>
<dbReference type="Pfam" id="PF00072">
    <property type="entry name" value="Response_reg"/>
    <property type="match status" value="1"/>
</dbReference>
<dbReference type="EMBL" id="JBHTCC010000002">
    <property type="protein sequence ID" value="MFC7299120.1"/>
    <property type="molecule type" value="Genomic_DNA"/>
</dbReference>
<protein>
    <submittedName>
        <fullName evidence="4">HD domain-containing phosphohydrolase</fullName>
    </submittedName>
</protein>
<evidence type="ECO:0000313" key="5">
    <source>
        <dbReference type="Proteomes" id="UP001596379"/>
    </source>
</evidence>
<dbReference type="PANTHER" id="PTHR45228:SF1">
    <property type="entry name" value="CYCLIC DI-GMP PHOSPHODIESTERASE TM_0186"/>
    <property type="match status" value="1"/>
</dbReference>
<gene>
    <name evidence="4" type="ORF">ACFQO0_11805</name>
</gene>
<dbReference type="PROSITE" id="PS51832">
    <property type="entry name" value="HD_GYP"/>
    <property type="match status" value="1"/>
</dbReference>
<name>A0ABW2J7X2_9BURK</name>
<evidence type="ECO:0000259" key="3">
    <source>
        <dbReference type="PROSITE" id="PS51832"/>
    </source>
</evidence>
<organism evidence="4 5">
    <name type="scientific">Herminiimonas aquatilis</name>
    <dbReference type="NCBI Taxonomy" id="345342"/>
    <lineage>
        <taxon>Bacteria</taxon>
        <taxon>Pseudomonadati</taxon>
        <taxon>Pseudomonadota</taxon>
        <taxon>Betaproteobacteria</taxon>
        <taxon>Burkholderiales</taxon>
        <taxon>Oxalobacteraceae</taxon>
        <taxon>Herminiimonas</taxon>
    </lineage>
</organism>
<feature type="domain" description="HD-GYP" evidence="3">
    <location>
        <begin position="146"/>
        <end position="343"/>
    </location>
</feature>
<dbReference type="Proteomes" id="UP001596379">
    <property type="component" value="Unassembled WGS sequence"/>
</dbReference>
<dbReference type="SUPFAM" id="SSF52172">
    <property type="entry name" value="CheY-like"/>
    <property type="match status" value="1"/>
</dbReference>
<dbReference type="CDD" id="cd17551">
    <property type="entry name" value="REC_RpfG-like"/>
    <property type="match status" value="1"/>
</dbReference>
<feature type="modified residue" description="4-aspartylphosphate" evidence="1">
    <location>
        <position position="52"/>
    </location>
</feature>
<dbReference type="CDD" id="cd00077">
    <property type="entry name" value="HDc"/>
    <property type="match status" value="1"/>
</dbReference>
<accession>A0ABW2J7X2</accession>
<dbReference type="InterPro" id="IPR011006">
    <property type="entry name" value="CheY-like_superfamily"/>
</dbReference>
<dbReference type="SUPFAM" id="SSF109604">
    <property type="entry name" value="HD-domain/PDEase-like"/>
    <property type="match status" value="1"/>
</dbReference>
<comment type="caution">
    <text evidence="4">The sequence shown here is derived from an EMBL/GenBank/DDBJ whole genome shotgun (WGS) entry which is preliminary data.</text>
</comment>
<evidence type="ECO:0000313" key="4">
    <source>
        <dbReference type="EMBL" id="MFC7299120.1"/>
    </source>
</evidence>